<feature type="coiled-coil region" evidence="1">
    <location>
        <begin position="39"/>
        <end position="66"/>
    </location>
</feature>
<evidence type="ECO:0000313" key="4">
    <source>
        <dbReference type="EMBL" id="MBS4194830.1"/>
    </source>
</evidence>
<name>A0A942TBU6_9BACI</name>
<dbReference type="Gene3D" id="3.30.70.60">
    <property type="match status" value="1"/>
</dbReference>
<comment type="caution">
    <text evidence="4">The sequence shown here is derived from an EMBL/GenBank/DDBJ whole genome shotgun (WGS) entry which is preliminary data.</text>
</comment>
<proteinExistence type="predicted"/>
<keyword evidence="3" id="KW-0812">Transmembrane</keyword>
<feature type="region of interest" description="Disordered" evidence="2">
    <location>
        <begin position="213"/>
        <end position="238"/>
    </location>
</feature>
<protein>
    <recommendedName>
        <fullName evidence="6">Pilus assembly protein PilO</fullName>
    </recommendedName>
</protein>
<keyword evidence="1" id="KW-0175">Coiled coil</keyword>
<keyword evidence="5" id="KW-1185">Reference proteome</keyword>
<evidence type="ECO:0000256" key="2">
    <source>
        <dbReference type="SAM" id="MobiDB-lite"/>
    </source>
</evidence>
<accession>A0A942TBU6</accession>
<dbReference type="InterPro" id="IPR034756">
    <property type="entry name" value="T2SSM_b"/>
</dbReference>
<evidence type="ECO:0000313" key="5">
    <source>
        <dbReference type="Proteomes" id="UP000681414"/>
    </source>
</evidence>
<sequence length="238" mass="27429">MPLQWIKNRWFIVFVTAFTLFILLFLIYYVQFLPAANKAEILENELNTEKKMLEVLEEKTANEQKNIVESSFSLQKKIPVKPLTDQFILHIEKAETVSDVFIKDMGISEGEHPSVDGQEQSDISIKDEEKSDQSSELKKVTVSLSLDAENYFDFEAFLKYLESQNRIVQVEQISVEAPGERINADDEKQPLHFNVTISAFYIPELKDLIDQAPKIDSPAPANKKDPFNNFPNIEREKK</sequence>
<feature type="region of interest" description="Disordered" evidence="2">
    <location>
        <begin position="108"/>
        <end position="130"/>
    </location>
</feature>
<dbReference type="Proteomes" id="UP000681414">
    <property type="component" value="Unassembled WGS sequence"/>
</dbReference>
<keyword evidence="3" id="KW-1133">Transmembrane helix</keyword>
<reference evidence="4 5" key="1">
    <citation type="submission" date="2021-05" db="EMBL/GenBank/DDBJ databases">
        <title>Novel Bacillus species.</title>
        <authorList>
            <person name="Liu G."/>
        </authorList>
    </citation>
    <scope>NUCLEOTIDE SEQUENCE [LARGE SCALE GENOMIC DNA]</scope>
    <source>
        <strain evidence="5">FJAT-49780</strain>
    </source>
</reference>
<feature type="transmembrane region" description="Helical" evidence="3">
    <location>
        <begin position="12"/>
        <end position="30"/>
    </location>
</feature>
<evidence type="ECO:0008006" key="6">
    <source>
        <dbReference type="Google" id="ProtNLM"/>
    </source>
</evidence>
<dbReference type="EMBL" id="JAGYPG010000001">
    <property type="protein sequence ID" value="MBS4194830.1"/>
    <property type="molecule type" value="Genomic_DNA"/>
</dbReference>
<organism evidence="4 5">
    <name type="scientific">Lederbergia citri</name>
    <dbReference type="NCBI Taxonomy" id="2833580"/>
    <lineage>
        <taxon>Bacteria</taxon>
        <taxon>Bacillati</taxon>
        <taxon>Bacillota</taxon>
        <taxon>Bacilli</taxon>
        <taxon>Bacillales</taxon>
        <taxon>Bacillaceae</taxon>
        <taxon>Lederbergia</taxon>
    </lineage>
</organism>
<dbReference type="InterPro" id="IPR014717">
    <property type="entry name" value="Transl_elong_EF1B/ribsomal_bS6"/>
</dbReference>
<dbReference type="RefSeq" id="WP_213123981.1">
    <property type="nucleotide sequence ID" value="NZ_JAGYPG010000001.1"/>
</dbReference>
<evidence type="ECO:0000256" key="3">
    <source>
        <dbReference type="SAM" id="Phobius"/>
    </source>
</evidence>
<keyword evidence="3" id="KW-0472">Membrane</keyword>
<dbReference type="AlphaFoldDB" id="A0A942TBU6"/>
<gene>
    <name evidence="4" type="ORF">KHA97_07040</name>
</gene>
<evidence type="ECO:0000256" key="1">
    <source>
        <dbReference type="SAM" id="Coils"/>
    </source>
</evidence>
<dbReference type="Pfam" id="PF10741">
    <property type="entry name" value="T2SSM_b"/>
    <property type="match status" value="1"/>
</dbReference>